<sequence>MQLPSTLARTALVLVSFALNARAVWPPPNDYIMDDNVDRAKGYQSVYSANGQEAFRFAKRDEFPRPGMTVSTLQDGSSKELFRVVS</sequence>
<protein>
    <submittedName>
        <fullName evidence="2">Uncharacterized protein</fullName>
    </submittedName>
</protein>
<evidence type="ECO:0000256" key="1">
    <source>
        <dbReference type="SAM" id="SignalP"/>
    </source>
</evidence>
<name>A0A0L0UHP8_9BASI</name>
<feature type="signal peptide" evidence="1">
    <location>
        <begin position="1"/>
        <end position="23"/>
    </location>
</feature>
<keyword evidence="1" id="KW-0732">Signal</keyword>
<feature type="chain" id="PRO_5005548953" evidence="1">
    <location>
        <begin position="24"/>
        <end position="86"/>
    </location>
</feature>
<dbReference type="EMBL" id="AJIL01008838">
    <property type="protein sequence ID" value="KNE86622.1"/>
    <property type="molecule type" value="Genomic_DNA"/>
</dbReference>
<keyword evidence="3" id="KW-1185">Reference proteome</keyword>
<proteinExistence type="predicted"/>
<dbReference type="AlphaFoldDB" id="A0A0L0UHP8"/>
<reference evidence="3" key="1">
    <citation type="submission" date="2014-03" db="EMBL/GenBank/DDBJ databases">
        <title>The Genome Sequence of Puccinia striiformis f. sp. tritici PST-78.</title>
        <authorList>
            <consortium name="The Broad Institute Genome Sequencing Platform"/>
            <person name="Cuomo C."/>
            <person name="Hulbert S."/>
            <person name="Chen X."/>
            <person name="Walker B."/>
            <person name="Young S.K."/>
            <person name="Zeng Q."/>
            <person name="Gargeya S."/>
            <person name="Fitzgerald M."/>
            <person name="Haas B."/>
            <person name="Abouelleil A."/>
            <person name="Alvarado L."/>
            <person name="Arachchi H.M."/>
            <person name="Berlin A.M."/>
            <person name="Chapman S.B."/>
            <person name="Goldberg J."/>
            <person name="Griggs A."/>
            <person name="Gujja S."/>
            <person name="Hansen M."/>
            <person name="Howarth C."/>
            <person name="Imamovic A."/>
            <person name="Larimer J."/>
            <person name="McCowan C."/>
            <person name="Montmayeur A."/>
            <person name="Murphy C."/>
            <person name="Neiman D."/>
            <person name="Pearson M."/>
            <person name="Priest M."/>
            <person name="Roberts A."/>
            <person name="Saif S."/>
            <person name="Shea T."/>
            <person name="Sisk P."/>
            <person name="Sykes S."/>
            <person name="Wortman J."/>
            <person name="Nusbaum C."/>
            <person name="Birren B."/>
        </authorList>
    </citation>
    <scope>NUCLEOTIDE SEQUENCE [LARGE SCALE GENOMIC DNA]</scope>
    <source>
        <strain evidence="3">race PST-78</strain>
    </source>
</reference>
<dbReference type="Proteomes" id="UP000054564">
    <property type="component" value="Unassembled WGS sequence"/>
</dbReference>
<comment type="caution">
    <text evidence="2">The sequence shown here is derived from an EMBL/GenBank/DDBJ whole genome shotgun (WGS) entry which is preliminary data.</text>
</comment>
<feature type="non-terminal residue" evidence="2">
    <location>
        <position position="86"/>
    </location>
</feature>
<gene>
    <name evidence="2" type="ORF">PSTG_20015</name>
</gene>
<accession>A0A0L0UHP8</accession>
<evidence type="ECO:0000313" key="3">
    <source>
        <dbReference type="Proteomes" id="UP000054564"/>
    </source>
</evidence>
<evidence type="ECO:0000313" key="2">
    <source>
        <dbReference type="EMBL" id="KNE86622.1"/>
    </source>
</evidence>
<organism evidence="2 3">
    <name type="scientific">Puccinia striiformis f. sp. tritici PST-78</name>
    <dbReference type="NCBI Taxonomy" id="1165861"/>
    <lineage>
        <taxon>Eukaryota</taxon>
        <taxon>Fungi</taxon>
        <taxon>Dikarya</taxon>
        <taxon>Basidiomycota</taxon>
        <taxon>Pucciniomycotina</taxon>
        <taxon>Pucciniomycetes</taxon>
        <taxon>Pucciniales</taxon>
        <taxon>Pucciniaceae</taxon>
        <taxon>Puccinia</taxon>
    </lineage>
</organism>